<accession>I0BHX5</accession>
<name>I0BHX5_9BACL</name>
<evidence type="ECO:0000313" key="2">
    <source>
        <dbReference type="EMBL" id="AFH61972.1"/>
    </source>
</evidence>
<evidence type="ECO:0000313" key="3">
    <source>
        <dbReference type="Proteomes" id="UP000007392"/>
    </source>
</evidence>
<proteinExistence type="predicted"/>
<dbReference type="Proteomes" id="UP000007392">
    <property type="component" value="Chromosome"/>
</dbReference>
<dbReference type="AlphaFoldDB" id="I0BHX5"/>
<protein>
    <submittedName>
        <fullName evidence="2">Uncharacterized protein</fullName>
    </submittedName>
</protein>
<evidence type="ECO:0000256" key="1">
    <source>
        <dbReference type="SAM" id="MobiDB-lite"/>
    </source>
</evidence>
<gene>
    <name evidence="2" type="ORF">B2K_14800</name>
</gene>
<dbReference type="KEGG" id="pmw:B2K_14800"/>
<dbReference type="EMBL" id="CP003422">
    <property type="protein sequence ID" value="AFH61972.1"/>
    <property type="molecule type" value="Genomic_DNA"/>
</dbReference>
<dbReference type="HOGENOM" id="CLU_2845662_0_0_9"/>
<feature type="region of interest" description="Disordered" evidence="1">
    <location>
        <begin position="25"/>
        <end position="65"/>
    </location>
</feature>
<reference evidence="2 3" key="1">
    <citation type="submission" date="2013-06" db="EMBL/GenBank/DDBJ databases">
        <title>Complete genome sequence of Paenibacillus mucilaginosus K02.</title>
        <authorList>
            <person name="Xiao B."/>
            <person name="Sun L."/>
            <person name="Xiao L."/>
            <person name="Lian B."/>
        </authorList>
    </citation>
    <scope>NUCLEOTIDE SEQUENCE [LARGE SCALE GENOMIC DNA]</scope>
    <source>
        <strain evidence="2 3">K02</strain>
    </source>
</reference>
<sequence>MHTKISHQKQAMASRTLISIQSMQESDKAQAGAGGVLPLLHQEGQQANSLPAKLRRKPGEPPALA</sequence>
<organism evidence="2 3">
    <name type="scientific">Paenibacillus mucilaginosus K02</name>
    <dbReference type="NCBI Taxonomy" id="997761"/>
    <lineage>
        <taxon>Bacteria</taxon>
        <taxon>Bacillati</taxon>
        <taxon>Bacillota</taxon>
        <taxon>Bacilli</taxon>
        <taxon>Bacillales</taxon>
        <taxon>Paenibacillaceae</taxon>
        <taxon>Paenibacillus</taxon>
    </lineage>
</organism>